<name>A0A068FPN0_HELAN</name>
<evidence type="ECO:0000259" key="2">
    <source>
        <dbReference type="Pfam" id="PF00931"/>
    </source>
</evidence>
<sequence length="184" mass="21300">GGIGKTTLANKVFNDGYVKHHFFVRVWVTVSQTYDKRAVLIQILESIKLDLKEAMEPIHAQLDLEEATDYELLEMVHKRLFRKRYLIVIDDIWHIATWDNLKSFFPHDNTGSRILLTTRLTEVAKHANSDGFIHHLECLNKIRSWELLCQKVFHGIECPEWSIKPGMQIAESCHGLPLALIVDL</sequence>
<feature type="domain" description="NB-ARC" evidence="2">
    <location>
        <begin position="1"/>
        <end position="155"/>
    </location>
</feature>
<feature type="non-terminal residue" evidence="3">
    <location>
        <position position="1"/>
    </location>
</feature>
<dbReference type="Pfam" id="PF00931">
    <property type="entry name" value="NB-ARC"/>
    <property type="match status" value="1"/>
</dbReference>
<dbReference type="AlphaFoldDB" id="A0A068FPN0"/>
<reference evidence="3" key="1">
    <citation type="submission" date="2014-03" db="EMBL/GenBank/DDBJ databases">
        <title>Cloning and analysis of the resistance gene analogs of sunflower.</title>
        <authorList>
            <person name="Lin X."/>
            <person name="Kang Z."/>
            <person name="Jing L."/>
        </authorList>
    </citation>
    <scope>NUCLEOTIDE SEQUENCE</scope>
</reference>
<dbReference type="EMBL" id="KJ620876">
    <property type="protein sequence ID" value="AID69937.1"/>
    <property type="molecule type" value="mRNA"/>
</dbReference>
<keyword evidence="1" id="KW-0611">Plant defense</keyword>
<dbReference type="PANTHER" id="PTHR36766:SF44">
    <property type="entry name" value="NBS-CODING RESISTANCE GENE ANALOG"/>
    <property type="match status" value="1"/>
</dbReference>
<dbReference type="InterPro" id="IPR027417">
    <property type="entry name" value="P-loop_NTPase"/>
</dbReference>
<proteinExistence type="evidence at transcript level"/>
<dbReference type="SUPFAM" id="SSF52540">
    <property type="entry name" value="P-loop containing nucleoside triphosphate hydrolases"/>
    <property type="match status" value="1"/>
</dbReference>
<dbReference type="GO" id="GO:0006952">
    <property type="term" value="P:defense response"/>
    <property type="evidence" value="ECO:0007669"/>
    <property type="project" value="UniProtKB-KW"/>
</dbReference>
<evidence type="ECO:0000313" key="3">
    <source>
        <dbReference type="EMBL" id="AID69937.1"/>
    </source>
</evidence>
<accession>A0A068FPN0</accession>
<dbReference type="Gene3D" id="3.40.50.300">
    <property type="entry name" value="P-loop containing nucleotide triphosphate hydrolases"/>
    <property type="match status" value="1"/>
</dbReference>
<dbReference type="GO" id="GO:0043531">
    <property type="term" value="F:ADP binding"/>
    <property type="evidence" value="ECO:0007669"/>
    <property type="project" value="InterPro"/>
</dbReference>
<dbReference type="PANTHER" id="PTHR36766">
    <property type="entry name" value="PLANT BROAD-SPECTRUM MILDEW RESISTANCE PROTEIN RPW8"/>
    <property type="match status" value="1"/>
</dbReference>
<feature type="non-terminal residue" evidence="3">
    <location>
        <position position="184"/>
    </location>
</feature>
<evidence type="ECO:0000256" key="1">
    <source>
        <dbReference type="ARBA" id="ARBA00022821"/>
    </source>
</evidence>
<dbReference type="InterPro" id="IPR002182">
    <property type="entry name" value="NB-ARC"/>
</dbReference>
<protein>
    <submittedName>
        <fullName evidence="3">NBS-LRR resistance protein</fullName>
    </submittedName>
</protein>
<organism evidence="3">
    <name type="scientific">Helianthus annuus</name>
    <name type="common">Common sunflower</name>
    <dbReference type="NCBI Taxonomy" id="4232"/>
    <lineage>
        <taxon>Eukaryota</taxon>
        <taxon>Viridiplantae</taxon>
        <taxon>Streptophyta</taxon>
        <taxon>Embryophyta</taxon>
        <taxon>Tracheophyta</taxon>
        <taxon>Spermatophyta</taxon>
        <taxon>Magnoliopsida</taxon>
        <taxon>eudicotyledons</taxon>
        <taxon>Gunneridae</taxon>
        <taxon>Pentapetalae</taxon>
        <taxon>asterids</taxon>
        <taxon>campanulids</taxon>
        <taxon>Asterales</taxon>
        <taxon>Asteraceae</taxon>
        <taxon>Asteroideae</taxon>
        <taxon>Heliantheae alliance</taxon>
        <taxon>Heliantheae</taxon>
        <taxon>Helianthus</taxon>
    </lineage>
</organism>